<name>A0A4P8XLY5_9BACL</name>
<accession>A0A4P8XLY5</accession>
<dbReference type="InterPro" id="IPR009734">
    <property type="entry name" value="Myoviridae_GpU"/>
</dbReference>
<evidence type="ECO:0000313" key="1">
    <source>
        <dbReference type="EMBL" id="QCT03807.1"/>
    </source>
</evidence>
<organism evidence="1 2">
    <name type="scientific">Paenibacillus algicola</name>
    <dbReference type="NCBI Taxonomy" id="2565926"/>
    <lineage>
        <taxon>Bacteria</taxon>
        <taxon>Bacillati</taxon>
        <taxon>Bacillota</taxon>
        <taxon>Bacilli</taxon>
        <taxon>Bacillales</taxon>
        <taxon>Paenibacillaceae</taxon>
        <taxon>Paenibacillus</taxon>
    </lineage>
</organism>
<dbReference type="AlphaFoldDB" id="A0A4P8XLY5"/>
<protein>
    <recommendedName>
        <fullName evidence="3">Phage tail protein</fullName>
    </recommendedName>
</protein>
<dbReference type="OrthoDB" id="9815316at2"/>
<dbReference type="RefSeq" id="WP_138226626.1">
    <property type="nucleotide sequence ID" value="NZ_CP040396.1"/>
</dbReference>
<dbReference type="EMBL" id="CP040396">
    <property type="protein sequence ID" value="QCT03807.1"/>
    <property type="molecule type" value="Genomic_DNA"/>
</dbReference>
<dbReference type="Proteomes" id="UP000300879">
    <property type="component" value="Chromosome"/>
</dbReference>
<sequence>MKLGLGALGDVVFISSFKTPIKVRTFRDFQRDSSARWGSNDIHLHKPRSQFLGPGLDTISFSMTLDARLGMNPRKEMEKLLVYQRDGKVLLLQVGGKPLGQGKWKILSLSQSWADIDREGNLIKADLSITLEEYV</sequence>
<gene>
    <name evidence="1" type="ORF">E6C60_3096</name>
</gene>
<dbReference type="Pfam" id="PF06995">
    <property type="entry name" value="Phage_P2_GpU"/>
    <property type="match status" value="1"/>
</dbReference>
<evidence type="ECO:0000313" key="2">
    <source>
        <dbReference type="Proteomes" id="UP000300879"/>
    </source>
</evidence>
<proteinExistence type="predicted"/>
<keyword evidence="2" id="KW-1185">Reference proteome</keyword>
<reference evidence="1 2" key="1">
    <citation type="submission" date="2019-05" db="EMBL/GenBank/DDBJ databases">
        <authorList>
            <person name="Chen C."/>
        </authorList>
    </citation>
    <scope>NUCLEOTIDE SEQUENCE [LARGE SCALE GENOMIC DNA]</scope>
    <source>
        <strain evidence="1 2">HB172198</strain>
    </source>
</reference>
<evidence type="ECO:0008006" key="3">
    <source>
        <dbReference type="Google" id="ProtNLM"/>
    </source>
</evidence>
<dbReference type="KEGG" id="palo:E6C60_3096"/>